<feature type="compositionally biased region" description="Basic and acidic residues" evidence="1">
    <location>
        <begin position="829"/>
        <end position="845"/>
    </location>
</feature>
<feature type="compositionally biased region" description="Low complexity" evidence="1">
    <location>
        <begin position="13"/>
        <end position="22"/>
    </location>
</feature>
<comment type="caution">
    <text evidence="3">The sequence shown here is derived from an EMBL/GenBank/DDBJ whole genome shotgun (WGS) entry which is preliminary data.</text>
</comment>
<feature type="region of interest" description="Disordered" evidence="1">
    <location>
        <begin position="509"/>
        <end position="529"/>
    </location>
</feature>
<gene>
    <name evidence="3" type="ORF">Cboi02_000432400</name>
</gene>
<reference evidence="3" key="1">
    <citation type="submission" date="2023-04" db="EMBL/GenBank/DDBJ databases">
        <title>Candida boidinii NBRC 10035.</title>
        <authorList>
            <person name="Ichikawa N."/>
            <person name="Sato H."/>
            <person name="Tonouchi N."/>
        </authorList>
    </citation>
    <scope>NUCLEOTIDE SEQUENCE</scope>
    <source>
        <strain evidence="3">NBRC 10035</strain>
    </source>
</reference>
<feature type="region of interest" description="Disordered" evidence="1">
    <location>
        <begin position="816"/>
        <end position="902"/>
    </location>
</feature>
<feature type="compositionally biased region" description="Polar residues" evidence="1">
    <location>
        <begin position="1"/>
        <end position="10"/>
    </location>
</feature>
<evidence type="ECO:0000313" key="3">
    <source>
        <dbReference type="EMBL" id="GME74191.1"/>
    </source>
</evidence>
<evidence type="ECO:0000313" key="4">
    <source>
        <dbReference type="Proteomes" id="UP001165120"/>
    </source>
</evidence>
<feature type="compositionally biased region" description="Acidic residues" evidence="1">
    <location>
        <begin position="512"/>
        <end position="529"/>
    </location>
</feature>
<protein>
    <submittedName>
        <fullName evidence="3">Unnamed protein product</fullName>
    </submittedName>
</protein>
<feature type="domain" description="Phosphatidate phosphatase APP1 catalytic" evidence="2">
    <location>
        <begin position="285"/>
        <end position="435"/>
    </location>
</feature>
<feature type="compositionally biased region" description="Polar residues" evidence="1">
    <location>
        <begin position="696"/>
        <end position="705"/>
    </location>
</feature>
<feature type="region of interest" description="Disordered" evidence="1">
    <location>
        <begin position="585"/>
        <end position="760"/>
    </location>
</feature>
<name>A0A9W6WI85_CANBO</name>
<evidence type="ECO:0000259" key="2">
    <source>
        <dbReference type="Pfam" id="PF09949"/>
    </source>
</evidence>
<dbReference type="GO" id="GO:0008195">
    <property type="term" value="F:phosphatidate phosphatase activity"/>
    <property type="evidence" value="ECO:0007669"/>
    <property type="project" value="InterPro"/>
</dbReference>
<dbReference type="InterPro" id="IPR019236">
    <property type="entry name" value="APP1_cat"/>
</dbReference>
<feature type="region of interest" description="Disordered" evidence="1">
    <location>
        <begin position="1"/>
        <end position="22"/>
    </location>
</feature>
<proteinExistence type="predicted"/>
<feature type="compositionally biased region" description="Pro residues" evidence="1">
    <location>
        <begin position="865"/>
        <end position="884"/>
    </location>
</feature>
<feature type="compositionally biased region" description="Basic and acidic residues" evidence="1">
    <location>
        <begin position="137"/>
        <end position="147"/>
    </location>
</feature>
<keyword evidence="4" id="KW-1185">Reference proteome</keyword>
<dbReference type="GO" id="GO:0030479">
    <property type="term" value="C:actin cortical patch"/>
    <property type="evidence" value="ECO:0007669"/>
    <property type="project" value="TreeGrafter"/>
</dbReference>
<feature type="compositionally biased region" description="Low complexity" evidence="1">
    <location>
        <begin position="599"/>
        <end position="634"/>
    </location>
</feature>
<feature type="compositionally biased region" description="Polar residues" evidence="1">
    <location>
        <begin position="888"/>
        <end position="902"/>
    </location>
</feature>
<dbReference type="EMBL" id="BSXN01001711">
    <property type="protein sequence ID" value="GME74191.1"/>
    <property type="molecule type" value="Genomic_DNA"/>
</dbReference>
<feature type="region of interest" description="Disordered" evidence="1">
    <location>
        <begin position="127"/>
        <end position="201"/>
    </location>
</feature>
<dbReference type="Proteomes" id="UP001165120">
    <property type="component" value="Unassembled WGS sequence"/>
</dbReference>
<dbReference type="Pfam" id="PF09949">
    <property type="entry name" value="APP1_cat"/>
    <property type="match status" value="1"/>
</dbReference>
<dbReference type="PANTHER" id="PTHR28208:SF3">
    <property type="entry name" value="PHOSPHATIDATE PHOSPHATASE APP1"/>
    <property type="match status" value="1"/>
</dbReference>
<feature type="compositionally biased region" description="Low complexity" evidence="1">
    <location>
        <begin position="743"/>
        <end position="757"/>
    </location>
</feature>
<dbReference type="PANTHER" id="PTHR28208">
    <property type="entry name" value="PHOSPHATIDATE PHOSPHATASE APP1"/>
    <property type="match status" value="1"/>
</dbReference>
<evidence type="ECO:0000256" key="1">
    <source>
        <dbReference type="SAM" id="MobiDB-lite"/>
    </source>
</evidence>
<dbReference type="AlphaFoldDB" id="A0A9W6WI85"/>
<organism evidence="3 4">
    <name type="scientific">Candida boidinii</name>
    <name type="common">Yeast</name>
    <dbReference type="NCBI Taxonomy" id="5477"/>
    <lineage>
        <taxon>Eukaryota</taxon>
        <taxon>Fungi</taxon>
        <taxon>Dikarya</taxon>
        <taxon>Ascomycota</taxon>
        <taxon>Saccharomycotina</taxon>
        <taxon>Pichiomycetes</taxon>
        <taxon>Pichiales</taxon>
        <taxon>Pichiaceae</taxon>
        <taxon>Ogataea</taxon>
        <taxon>Ogataea/Candida clade</taxon>
    </lineage>
</organism>
<feature type="compositionally biased region" description="Low complexity" evidence="1">
    <location>
        <begin position="148"/>
        <end position="200"/>
    </location>
</feature>
<accession>A0A9W6WI85</accession>
<feature type="compositionally biased region" description="Low complexity" evidence="1">
    <location>
        <begin position="653"/>
        <end position="670"/>
    </location>
</feature>
<feature type="compositionally biased region" description="Basic and acidic residues" evidence="1">
    <location>
        <begin position="730"/>
        <end position="742"/>
    </location>
</feature>
<sequence>MSDPYNNSPAPDSASSSSSSTASTFFSFGRQKLYDAVRATKENYIPTISKSISSNFISTPSDDPQLPFVPDDSKLILYKSYTRHSKGEYITDIKGWLFQPGLMNTKNRILFSLAQRLTRTNVNTQTMSQLQTELEDSLSHPDTRDNDSNFSRSSTTDSSIFTNNSNSNGNYYNNANNNSASTGLNSSSSSISMNSQQNNDTTEVLKERLAGVMAKSISHSPVKITIGSDEIIDHALTAKSHTDNTGTFSLSIATPYKPSLVEVLSTENNNISSHFMSNVIEPHGVSVITDIDDTIRVTGVLGDKRDVFRNVFTKDFSQCLIPGLSDWFNILSDRFNCPIHYVSNSPWQIYNIVSQFMEYSCLPCSSIHLRQYSGNLIASFAQPSAERKRGSLVKIMKDFPSRKFVLIGDSGEQDLEAYMSLLDEFKDNIIAIYIRALPNAFSSIGEDAKVFEEVSSILSRRIEIYKSINKKNVIKEEIEYKSSAQSRLASCDNTGLLHRESSVKLNKFSEGNLDEQQYDESDNDDGDDIIEGDEFDFSNLDSSHLDTHPVFVNAKGEMIDKKPSHNLSKTEYIKKITKSPKLGAATARLTKKLPPLLPKKPISLRGNSLNMNNNGSSLSNDVNGDGNNSSTSTGALVDDKDIQPLLPARRKLQPPTTSSPTSQITGGSSTLPPPPPLSSSQSLRRPATVNRLFKSSGLSAKSPTTAVGPMSSPASLPRSATEEAATGVSPEDRMNGDSDARLQDQQQQQQQQQQADDTQYDKRRELWKSRMYNVASNLPPNIEFKFWWGIEDIKGSSIELIDKSLKEIRNMDTTERHNHETTINDNDNDNLHDCKDDYNHKKTAEPVDSVKYNEKKKSDHDSTNPSPPPMPKSRRPQPPLPKPQSKPIVSSKQDNQPNLIDL</sequence>
<feature type="compositionally biased region" description="Basic and acidic residues" evidence="1">
    <location>
        <begin position="851"/>
        <end position="862"/>
    </location>
</feature>
<dbReference type="InterPro" id="IPR052935">
    <property type="entry name" value="Mg2+_PAP"/>
</dbReference>